<proteinExistence type="predicted"/>
<evidence type="ECO:0000259" key="2">
    <source>
        <dbReference type="Pfam" id="PF12945"/>
    </source>
</evidence>
<evidence type="ECO:0008006" key="5">
    <source>
        <dbReference type="Google" id="ProtNLM"/>
    </source>
</evidence>
<gene>
    <name evidence="3" type="primary">ypfA</name>
    <name evidence="3" type="ORF">BACCIP111895_00031</name>
</gene>
<evidence type="ECO:0000313" key="3">
    <source>
        <dbReference type="EMBL" id="CAH2712898.1"/>
    </source>
</evidence>
<dbReference type="Gene3D" id="2.40.10.220">
    <property type="entry name" value="predicted glycosyltransferase like domains"/>
    <property type="match status" value="1"/>
</dbReference>
<name>A0ABN8KHJ8_9BACI</name>
<comment type="caution">
    <text evidence="3">The sequence shown here is derived from an EMBL/GenBank/DDBJ whole genome shotgun (WGS) entry which is preliminary data.</text>
</comment>
<dbReference type="Pfam" id="PF12945">
    <property type="entry name" value="PilZNR"/>
    <property type="match status" value="1"/>
</dbReference>
<feature type="domain" description="PilZ" evidence="1">
    <location>
        <begin position="94"/>
        <end position="198"/>
    </location>
</feature>
<dbReference type="Proteomes" id="UP000838308">
    <property type="component" value="Unassembled WGS sequence"/>
</dbReference>
<feature type="domain" description="Type III secretion system flagellar brake protein YcgR PilZN" evidence="2">
    <location>
        <begin position="4"/>
        <end position="85"/>
    </location>
</feature>
<accession>A0ABN8KHJ8</accession>
<dbReference type="InterPro" id="IPR009875">
    <property type="entry name" value="PilZ_domain"/>
</dbReference>
<sequence>MYPKVNQNIMIDLKSHDQSCRSIIAEIGENEILISFPLDRNMIGLLMEGMQVDVIFMMDDDQYKFQTEIIGRKNDKIPLCRISKPQEKEIIRIQRRDNFRVNSHLLLLLNETKLNTINISAGGMLFSCGMDLELQQGEVVSGTLIVPAIPNKNSALIPFQAQIKRIHLIKNQDRKNVALKFIEMDKQDQMKIVQHCFEKQRQMRLKSR</sequence>
<organism evidence="3 4">
    <name type="scientific">Neobacillus rhizosphaerae</name>
    <dbReference type="NCBI Taxonomy" id="2880965"/>
    <lineage>
        <taxon>Bacteria</taxon>
        <taxon>Bacillati</taxon>
        <taxon>Bacillota</taxon>
        <taxon>Bacilli</taxon>
        <taxon>Bacillales</taxon>
        <taxon>Bacillaceae</taxon>
        <taxon>Neobacillus</taxon>
    </lineage>
</organism>
<evidence type="ECO:0000313" key="4">
    <source>
        <dbReference type="Proteomes" id="UP000838308"/>
    </source>
</evidence>
<dbReference type="Pfam" id="PF07238">
    <property type="entry name" value="PilZ"/>
    <property type="match status" value="1"/>
</dbReference>
<reference evidence="3" key="1">
    <citation type="submission" date="2022-04" db="EMBL/GenBank/DDBJ databases">
        <authorList>
            <person name="Criscuolo A."/>
        </authorList>
    </citation>
    <scope>NUCLEOTIDE SEQUENCE</scope>
    <source>
        <strain evidence="3">CIP111895</strain>
    </source>
</reference>
<protein>
    <recommendedName>
        <fullName evidence="5">PilZ domain-containing protein</fullName>
    </recommendedName>
</protein>
<dbReference type="RefSeq" id="WP_248733269.1">
    <property type="nucleotide sequence ID" value="NZ_CALBWS010000001.1"/>
</dbReference>
<dbReference type="EMBL" id="CALBWS010000001">
    <property type="protein sequence ID" value="CAH2712898.1"/>
    <property type="molecule type" value="Genomic_DNA"/>
</dbReference>
<dbReference type="InterPro" id="IPR009926">
    <property type="entry name" value="T3SS_YcgR_PilZN"/>
</dbReference>
<evidence type="ECO:0000259" key="1">
    <source>
        <dbReference type="Pfam" id="PF07238"/>
    </source>
</evidence>
<keyword evidence="4" id="KW-1185">Reference proteome</keyword>